<gene>
    <name evidence="2" type="ORF">OQZ29_22265</name>
</gene>
<evidence type="ECO:0000313" key="3">
    <source>
        <dbReference type="Proteomes" id="UP001142592"/>
    </source>
</evidence>
<dbReference type="EMBL" id="JAPJUH010000008">
    <property type="protein sequence ID" value="MCX3267502.1"/>
    <property type="molecule type" value="Genomic_DNA"/>
</dbReference>
<feature type="signal peptide" evidence="1">
    <location>
        <begin position="1"/>
        <end position="22"/>
    </location>
</feature>
<evidence type="ECO:0000313" key="2">
    <source>
        <dbReference type="EMBL" id="MCX3267502.1"/>
    </source>
</evidence>
<sequence length="197" mass="23017">MKKLFKKIIFLFLFFLQMNLSAFSQDPNGAGSQLKIQKIDFKDSILFREVKKFIQSEIVKEKEFKAVGYVTISTIINTSNDIIRKYHINKNYVNFDDLNNDSQFPLFYSYVDSKLILVRGDFENLVHKKFSIRSKKHFQKIIEPFLYKVKLIQAPSINGKSKKKMPYREGERIQVHGGIDVSIFINGKVAVVPSKFY</sequence>
<comment type="caution">
    <text evidence="2">The sequence shown here is derived from an EMBL/GenBank/DDBJ whole genome shotgun (WGS) entry which is preliminary data.</text>
</comment>
<proteinExistence type="predicted"/>
<organism evidence="2 3">
    <name type="scientific">Pedobacter agri</name>
    <dbReference type="NCBI Taxonomy" id="454586"/>
    <lineage>
        <taxon>Bacteria</taxon>
        <taxon>Pseudomonadati</taxon>
        <taxon>Bacteroidota</taxon>
        <taxon>Sphingobacteriia</taxon>
        <taxon>Sphingobacteriales</taxon>
        <taxon>Sphingobacteriaceae</taxon>
        <taxon>Pedobacter</taxon>
    </lineage>
</organism>
<dbReference type="AlphaFoldDB" id="A0A9X3DHQ3"/>
<feature type="chain" id="PRO_5040913749" evidence="1">
    <location>
        <begin position="23"/>
        <end position="197"/>
    </location>
</feature>
<keyword evidence="1" id="KW-0732">Signal</keyword>
<protein>
    <submittedName>
        <fullName evidence="2">Uncharacterized protein</fullName>
    </submittedName>
</protein>
<dbReference type="RefSeq" id="WP_010602486.1">
    <property type="nucleotide sequence ID" value="NZ_JAPJUH010000008.1"/>
</dbReference>
<name>A0A9X3DHQ3_9SPHI</name>
<evidence type="ECO:0000256" key="1">
    <source>
        <dbReference type="SAM" id="SignalP"/>
    </source>
</evidence>
<dbReference type="Proteomes" id="UP001142592">
    <property type="component" value="Unassembled WGS sequence"/>
</dbReference>
<keyword evidence="3" id="KW-1185">Reference proteome</keyword>
<accession>A0A9X3DHQ3</accession>
<reference evidence="2" key="1">
    <citation type="submission" date="2022-11" db="EMBL/GenBank/DDBJ databases">
        <authorList>
            <person name="Graham C."/>
            <person name="Newman J.D."/>
        </authorList>
    </citation>
    <scope>NUCLEOTIDE SEQUENCE</scope>
    <source>
        <strain evidence="2">DSM 19486</strain>
    </source>
</reference>